<feature type="region of interest" description="Disordered" evidence="13">
    <location>
        <begin position="220"/>
        <end position="245"/>
    </location>
</feature>
<dbReference type="InterPro" id="IPR036855">
    <property type="entry name" value="Znf_CCCH_sf"/>
</dbReference>
<dbReference type="InterPro" id="IPR011709">
    <property type="entry name" value="DEAD-box_helicase_OB_fold"/>
</dbReference>
<reference evidence="18 19" key="1">
    <citation type="journal article" date="2021" name="J. Hered.">
        <title>A chromosome-level genome assembly of the parasitoid wasp, Cotesia glomerata (Hymenoptera: Braconidae).</title>
        <authorList>
            <person name="Pinto B.J."/>
            <person name="Weis J.J."/>
            <person name="Gamble T."/>
            <person name="Ode P.J."/>
            <person name="Paul R."/>
            <person name="Zaspel J.M."/>
        </authorList>
    </citation>
    <scope>NUCLEOTIDE SEQUENCE [LARGE SCALE GENOMIC DNA]</scope>
    <source>
        <strain evidence="18">CgM1</strain>
    </source>
</reference>
<comment type="catalytic activity">
    <reaction evidence="11">
        <text>ATP + H2O = ADP + phosphate + H(+)</text>
        <dbReference type="Rhea" id="RHEA:13065"/>
        <dbReference type="ChEBI" id="CHEBI:15377"/>
        <dbReference type="ChEBI" id="CHEBI:15378"/>
        <dbReference type="ChEBI" id="CHEBI:30616"/>
        <dbReference type="ChEBI" id="CHEBI:43474"/>
        <dbReference type="ChEBI" id="CHEBI:456216"/>
        <dbReference type="EC" id="3.6.4.13"/>
    </reaction>
</comment>
<feature type="compositionally biased region" description="Low complexity" evidence="13">
    <location>
        <begin position="26"/>
        <end position="36"/>
    </location>
</feature>
<dbReference type="FunFam" id="3.40.50.300:FF:000325">
    <property type="entry name" value="ATP-dependent RNA helicase DHX29"/>
    <property type="match status" value="1"/>
</dbReference>
<feature type="region of interest" description="Disordered" evidence="13">
    <location>
        <begin position="1"/>
        <end position="42"/>
    </location>
</feature>
<dbReference type="EMBL" id="JAHXZJ010001864">
    <property type="protein sequence ID" value="KAH0548770.1"/>
    <property type="molecule type" value="Genomic_DNA"/>
</dbReference>
<dbReference type="InterPro" id="IPR048333">
    <property type="entry name" value="HA2_WH"/>
</dbReference>
<dbReference type="InterPro" id="IPR000571">
    <property type="entry name" value="Znf_CCCH"/>
</dbReference>
<dbReference type="Pfam" id="PF26026">
    <property type="entry name" value="RNA_hel_CTD"/>
    <property type="match status" value="1"/>
</dbReference>
<dbReference type="EC" id="3.6.4.13" evidence="2"/>
<gene>
    <name evidence="18" type="ORF">KQX54_002258</name>
</gene>
<dbReference type="InterPro" id="IPR001650">
    <property type="entry name" value="Helicase_C-like"/>
</dbReference>
<dbReference type="FunFam" id="1.20.120.1080:FF:000002">
    <property type="entry name" value="Putative ATP-dependent RNA helicase DHX36"/>
    <property type="match status" value="1"/>
</dbReference>
<dbReference type="SMART" id="SM00490">
    <property type="entry name" value="HELICc"/>
    <property type="match status" value="1"/>
</dbReference>
<dbReference type="SUPFAM" id="SSF52540">
    <property type="entry name" value="P-loop containing nucleoside triphosphate hydrolases"/>
    <property type="match status" value="1"/>
</dbReference>
<evidence type="ECO:0000256" key="5">
    <source>
        <dbReference type="ARBA" id="ARBA00022771"/>
    </source>
</evidence>
<dbReference type="SMART" id="SM00487">
    <property type="entry name" value="DEXDc"/>
    <property type="match status" value="1"/>
</dbReference>
<evidence type="ECO:0000256" key="7">
    <source>
        <dbReference type="ARBA" id="ARBA00022806"/>
    </source>
</evidence>
<dbReference type="PANTHER" id="PTHR18934">
    <property type="entry name" value="ATP-DEPENDENT RNA HELICASE"/>
    <property type="match status" value="1"/>
</dbReference>
<evidence type="ECO:0000256" key="6">
    <source>
        <dbReference type="ARBA" id="ARBA00022801"/>
    </source>
</evidence>
<evidence type="ECO:0000313" key="18">
    <source>
        <dbReference type="EMBL" id="KAH0548770.1"/>
    </source>
</evidence>
<dbReference type="InterPro" id="IPR016135">
    <property type="entry name" value="UBQ-conjugating_enzyme/RWD"/>
</dbReference>
<feature type="compositionally biased region" description="Basic and acidic residues" evidence="13">
    <location>
        <begin position="14"/>
        <end position="25"/>
    </location>
</feature>
<dbReference type="InterPro" id="IPR011545">
    <property type="entry name" value="DEAD/DEAH_box_helicase_dom"/>
</dbReference>
<feature type="domain" description="Helicase C-terminal" evidence="17">
    <location>
        <begin position="714"/>
        <end position="893"/>
    </location>
</feature>
<dbReference type="SUPFAM" id="SSF90229">
    <property type="entry name" value="CCCH zinc finger"/>
    <property type="match status" value="1"/>
</dbReference>
<name>A0AAV7I991_COTGL</name>
<dbReference type="Pfam" id="PF05773">
    <property type="entry name" value="RWD"/>
    <property type="match status" value="1"/>
</dbReference>
<feature type="compositionally biased region" description="Low complexity" evidence="13">
    <location>
        <begin position="232"/>
        <end position="245"/>
    </location>
</feature>
<feature type="domain" description="Helicase ATP-binding" evidence="16">
    <location>
        <begin position="448"/>
        <end position="617"/>
    </location>
</feature>
<evidence type="ECO:0000256" key="1">
    <source>
        <dbReference type="ARBA" id="ARBA00008792"/>
    </source>
</evidence>
<keyword evidence="6" id="KW-0378">Hydrolase</keyword>
<evidence type="ECO:0000256" key="10">
    <source>
        <dbReference type="ARBA" id="ARBA00023054"/>
    </source>
</evidence>
<evidence type="ECO:0000313" key="19">
    <source>
        <dbReference type="Proteomes" id="UP000826195"/>
    </source>
</evidence>
<dbReference type="GO" id="GO:0005524">
    <property type="term" value="F:ATP binding"/>
    <property type="evidence" value="ECO:0007669"/>
    <property type="project" value="UniProtKB-KW"/>
</dbReference>
<dbReference type="Pfam" id="PF07717">
    <property type="entry name" value="OB_NTP_bind"/>
    <property type="match status" value="1"/>
</dbReference>
<evidence type="ECO:0000256" key="8">
    <source>
        <dbReference type="ARBA" id="ARBA00022833"/>
    </source>
</evidence>
<keyword evidence="3 12" id="KW-0479">Metal-binding</keyword>
<feature type="compositionally biased region" description="Basic and acidic residues" evidence="13">
    <location>
        <begin position="220"/>
        <end position="231"/>
    </location>
</feature>
<evidence type="ECO:0000259" key="17">
    <source>
        <dbReference type="PROSITE" id="PS51194"/>
    </source>
</evidence>
<keyword evidence="19" id="KW-1185">Reference proteome</keyword>
<dbReference type="GO" id="GO:0016787">
    <property type="term" value="F:hydrolase activity"/>
    <property type="evidence" value="ECO:0007669"/>
    <property type="project" value="UniProtKB-KW"/>
</dbReference>
<evidence type="ECO:0000256" key="4">
    <source>
        <dbReference type="ARBA" id="ARBA00022741"/>
    </source>
</evidence>
<dbReference type="Gene3D" id="4.10.1000.10">
    <property type="entry name" value="Zinc finger, CCCH-type"/>
    <property type="match status" value="1"/>
</dbReference>
<dbReference type="InterPro" id="IPR014001">
    <property type="entry name" value="Helicase_ATP-bd"/>
</dbReference>
<dbReference type="SMART" id="SM00847">
    <property type="entry name" value="HA2"/>
    <property type="match status" value="1"/>
</dbReference>
<sequence length="1267" mass="145049">MDELSAQLMDDIVLEPRNKTTEAQKKAPAAKSSSTKLPPPKRALKVELQTLRISDESERQLFNTLKSVYGPSFKLSDASDFENNKRSGLDRQYWMERGNLVIREIVDYSSKSPTPQGNEALTQRFASSKLESYSFHPNHCKEALAYSDRNLGRALEILFEKYYRVPDNSVEHVDVNDILEKRNDEKLALESIYGEMFSEKIRNRLWVVNLKLDYLSAKNSDEKAKKNDSKRNNNNYSSNNNNNNNNKKNNLCRLFLSGKCRFADRCRFLHQQPEPKENKVAVKDNLEYSLEIRFPEANKYPYEPPYLYLYKSNEMMAYPDIKYLMIVKRLYEEALEQCNGESCLFTLISLLENAEDMLEYLNTHQPDFIDMYESLFTKAPEEVAELSTHHQKGSVGTRSKSKLSEEEIIKQDDTICKRFMEKNSNPKFRKIIEGRQKLPAWKMMDEIIATVDSNQVTIISGETGCGKSTQVPQFVLDDWIINRGDSKSHAEIICTQPRRISAIGVAERVAFERDEKVGSTVGYQIRLESKMSSWTRLTFCTTGILLQRMSGDPTLKSVTHVIVDEVHERSAESDFLLMLLRQVLPKRPDLKIVLMSATLKAETFFSYFNGTPILEIPGRTFPVDQLFLEEILERCDYTLEENSKYTRKIRGRWEDLQMELDTTDLDTFVGCAPQDTIADEKLRLSQLIGRYPGCSKKVIRNLYVMDPEKIDYDLIEKVLEWIVDGDHDYPRKGSILVFLPGIAEISAARDSICDNKILSPRTGNFVIVPLHSMLTSEEQALVFQKPKNGARKIVLSTNIAETSVTIDDCVFVVDSGKMKETRFNSNTNMGSLETCWVSEANAMQRKGRAGRVMSGVCIHLYTSHRFSRFQGQPIPEIQRIPLEPLLLRIQMMNAGKQPNLYQVMAKILEPPEEQSVRDAIRRLQDVGAFDSECKLTPLGHHLAALPVDVRIGKLILYGAIFCCVDSALTIAACLSHKSPFTTPFDKRQSVDAKKKEFSTAFSDQLTILKAYKKWQEVSSRGYHAGQAFAFENFLSVRTLQTIADVKHQLLELLVSIGFAPIDIHKRSMGVDRVLEMSGTELNRNNDNLKLLQGLLCAALYPNIVKIYTPEKSFQMRSTGAIPAQPKPEELRFKTKDSKDHEYVHIHPSSVNFSVQHFPTPYLVYQEKMKTSKVFIKEISIISMLPLVLFSGYDINIEKQDGEFYLLLADEWIKFAVESHKVGQLLKHVRIELVKLLEQKMQDPLLNLLHHQNGRRIIDTIITILTRD</sequence>
<evidence type="ECO:0000256" key="12">
    <source>
        <dbReference type="PROSITE-ProRule" id="PRU00723"/>
    </source>
</evidence>
<keyword evidence="8 12" id="KW-0862">Zinc</keyword>
<keyword evidence="4" id="KW-0547">Nucleotide-binding</keyword>
<dbReference type="GO" id="GO:0003723">
    <property type="term" value="F:RNA binding"/>
    <property type="evidence" value="ECO:0007669"/>
    <property type="project" value="TreeGrafter"/>
</dbReference>
<dbReference type="FunFam" id="3.40.50.300:FF:001214">
    <property type="entry name" value="DExH-box ATP-dependent RNA helicase"/>
    <property type="match status" value="1"/>
</dbReference>
<feature type="domain" description="RWD" evidence="15">
    <location>
        <begin position="184"/>
        <end position="358"/>
    </location>
</feature>
<dbReference type="PROSITE" id="PS51192">
    <property type="entry name" value="HELICASE_ATP_BIND_1"/>
    <property type="match status" value="1"/>
</dbReference>
<dbReference type="Gene3D" id="3.40.50.300">
    <property type="entry name" value="P-loop containing nucleotide triphosphate hydrolases"/>
    <property type="match status" value="2"/>
</dbReference>
<dbReference type="Pfam" id="PF21010">
    <property type="entry name" value="HA2_C"/>
    <property type="match status" value="1"/>
</dbReference>
<dbReference type="PANTHER" id="PTHR18934:SF145">
    <property type="entry name" value="ATP-DEPENDENT RNA HELICASE DHX57-RELATED"/>
    <property type="match status" value="1"/>
</dbReference>
<dbReference type="InterPro" id="IPR007502">
    <property type="entry name" value="Helicase-assoc_dom"/>
</dbReference>
<comment type="similarity">
    <text evidence="1">Belongs to the DEAD box helicase family. DEAH subfamily.</text>
</comment>
<evidence type="ECO:0000259" key="15">
    <source>
        <dbReference type="PROSITE" id="PS50908"/>
    </source>
</evidence>
<dbReference type="CDD" id="cd17917">
    <property type="entry name" value="DEXHc_RHA-like"/>
    <property type="match status" value="1"/>
</dbReference>
<keyword evidence="7" id="KW-0347">Helicase</keyword>
<dbReference type="InterPro" id="IPR006575">
    <property type="entry name" value="RWD_dom"/>
</dbReference>
<dbReference type="InterPro" id="IPR059023">
    <property type="entry name" value="RNA_hel_CTD"/>
</dbReference>
<evidence type="ECO:0000256" key="9">
    <source>
        <dbReference type="ARBA" id="ARBA00022840"/>
    </source>
</evidence>
<dbReference type="Pfam" id="PF04408">
    <property type="entry name" value="WHD_HA2"/>
    <property type="match status" value="1"/>
</dbReference>
<evidence type="ECO:0000256" key="2">
    <source>
        <dbReference type="ARBA" id="ARBA00012552"/>
    </source>
</evidence>
<dbReference type="SMART" id="SM00356">
    <property type="entry name" value="ZnF_C3H1"/>
    <property type="match status" value="1"/>
</dbReference>
<accession>A0AAV7I991</accession>
<proteinExistence type="inferred from homology"/>
<evidence type="ECO:0000256" key="13">
    <source>
        <dbReference type="SAM" id="MobiDB-lite"/>
    </source>
</evidence>
<dbReference type="Proteomes" id="UP000826195">
    <property type="component" value="Unassembled WGS sequence"/>
</dbReference>
<dbReference type="PROSITE" id="PS51194">
    <property type="entry name" value="HELICASE_CTER"/>
    <property type="match status" value="1"/>
</dbReference>
<protein>
    <recommendedName>
        <fullName evidence="2">RNA helicase</fullName>
        <ecNumber evidence="2">3.6.4.13</ecNumber>
    </recommendedName>
</protein>
<evidence type="ECO:0000259" key="14">
    <source>
        <dbReference type="PROSITE" id="PS50103"/>
    </source>
</evidence>
<dbReference type="Pfam" id="PF00270">
    <property type="entry name" value="DEAD"/>
    <property type="match status" value="1"/>
</dbReference>
<keyword evidence="5 12" id="KW-0863">Zinc-finger</keyword>
<keyword evidence="9" id="KW-0067">ATP-binding</keyword>
<dbReference type="AlphaFoldDB" id="A0AAV7I991"/>
<dbReference type="InterPro" id="IPR027417">
    <property type="entry name" value="P-loop_NTPase"/>
</dbReference>
<feature type="domain" description="C3H1-type" evidence="14">
    <location>
        <begin position="246"/>
        <end position="273"/>
    </location>
</feature>
<dbReference type="GO" id="GO:0003724">
    <property type="term" value="F:RNA helicase activity"/>
    <property type="evidence" value="ECO:0007669"/>
    <property type="project" value="UniProtKB-EC"/>
</dbReference>
<feature type="zinc finger region" description="C3H1-type" evidence="12">
    <location>
        <begin position="246"/>
        <end position="273"/>
    </location>
</feature>
<keyword evidence="10" id="KW-0175">Coiled coil</keyword>
<comment type="caution">
    <text evidence="18">The sequence shown here is derived from an EMBL/GenBank/DDBJ whole genome shotgun (WGS) entry which is preliminary data.</text>
</comment>
<dbReference type="PROSITE" id="PS50908">
    <property type="entry name" value="RWD"/>
    <property type="match status" value="1"/>
</dbReference>
<evidence type="ECO:0000259" key="16">
    <source>
        <dbReference type="PROSITE" id="PS51192"/>
    </source>
</evidence>
<dbReference type="Pfam" id="PF00271">
    <property type="entry name" value="Helicase_C"/>
    <property type="match status" value="1"/>
</dbReference>
<dbReference type="PROSITE" id="PS50103">
    <property type="entry name" value="ZF_C3H1"/>
    <property type="match status" value="1"/>
</dbReference>
<evidence type="ECO:0000256" key="11">
    <source>
        <dbReference type="ARBA" id="ARBA00047984"/>
    </source>
</evidence>
<organism evidence="18 19">
    <name type="scientific">Cotesia glomerata</name>
    <name type="common">Lepidopteran parasitic wasp</name>
    <name type="synonym">Apanteles glomeratus</name>
    <dbReference type="NCBI Taxonomy" id="32391"/>
    <lineage>
        <taxon>Eukaryota</taxon>
        <taxon>Metazoa</taxon>
        <taxon>Ecdysozoa</taxon>
        <taxon>Arthropoda</taxon>
        <taxon>Hexapoda</taxon>
        <taxon>Insecta</taxon>
        <taxon>Pterygota</taxon>
        <taxon>Neoptera</taxon>
        <taxon>Endopterygota</taxon>
        <taxon>Hymenoptera</taxon>
        <taxon>Apocrita</taxon>
        <taxon>Ichneumonoidea</taxon>
        <taxon>Braconidae</taxon>
        <taxon>Microgastrinae</taxon>
        <taxon>Cotesia</taxon>
    </lineage>
</organism>
<dbReference type="CDD" id="cd18791">
    <property type="entry name" value="SF2_C_RHA"/>
    <property type="match status" value="1"/>
</dbReference>
<dbReference type="Gene3D" id="3.10.110.10">
    <property type="entry name" value="Ubiquitin Conjugating Enzyme"/>
    <property type="match status" value="1"/>
</dbReference>
<dbReference type="GO" id="GO:0008270">
    <property type="term" value="F:zinc ion binding"/>
    <property type="evidence" value="ECO:0007669"/>
    <property type="project" value="UniProtKB-KW"/>
</dbReference>
<dbReference type="Gene3D" id="1.20.120.1080">
    <property type="match status" value="1"/>
</dbReference>
<evidence type="ECO:0000256" key="3">
    <source>
        <dbReference type="ARBA" id="ARBA00022723"/>
    </source>
</evidence>